<reference evidence="18" key="1">
    <citation type="submission" date="2024-10" db="EMBL/GenBank/DDBJ databases">
        <authorList>
            <person name="Ryan C."/>
        </authorList>
    </citation>
    <scope>NUCLEOTIDE SEQUENCE [LARGE SCALE GENOMIC DNA]</scope>
</reference>
<evidence type="ECO:0000256" key="2">
    <source>
        <dbReference type="ARBA" id="ARBA00004229"/>
    </source>
</evidence>
<keyword evidence="10" id="KW-0276">Fatty acid metabolism</keyword>
<dbReference type="FunFam" id="1.10.620.20:FF:000002">
    <property type="entry name" value="Stearoyl-[acyl-carrier-protein] 9-desaturase, chloroplastic"/>
    <property type="match status" value="1"/>
</dbReference>
<feature type="binding site" evidence="16">
    <location>
        <position position="241"/>
    </location>
    <ligand>
        <name>Fe cation</name>
        <dbReference type="ChEBI" id="CHEBI:24875"/>
        <label>1</label>
    </ligand>
</feature>
<keyword evidence="8" id="KW-0934">Plastid</keyword>
<comment type="cofactor">
    <cofactor evidence="16">
        <name>Fe cation</name>
        <dbReference type="ChEBI" id="CHEBI:24875"/>
    </cofactor>
    <text evidence="16">Binds 2 iron ions per subunit.</text>
</comment>
<evidence type="ECO:0000256" key="15">
    <source>
        <dbReference type="ARBA" id="ARBA00023160"/>
    </source>
</evidence>
<evidence type="ECO:0000256" key="6">
    <source>
        <dbReference type="ARBA" id="ARBA00022516"/>
    </source>
</evidence>
<keyword evidence="15" id="KW-0275">Fatty acid biosynthesis</keyword>
<keyword evidence="12" id="KW-0560">Oxidoreductase</keyword>
<feature type="binding site" evidence="16">
    <location>
        <position position="209"/>
    </location>
    <ligand>
        <name>Fe cation</name>
        <dbReference type="ChEBI" id="CHEBI:24875"/>
        <label>2</label>
    </ligand>
</feature>
<comment type="subunit">
    <text evidence="5">Homodimer.</text>
</comment>
<keyword evidence="7" id="KW-0150">Chloroplast</keyword>
<evidence type="ECO:0000256" key="1">
    <source>
        <dbReference type="ARBA" id="ARBA00001954"/>
    </source>
</evidence>
<comment type="similarity">
    <text evidence="4">Belongs to the fatty acid desaturase type 2 family.</text>
</comment>
<feature type="region of interest" description="Disordered" evidence="17">
    <location>
        <begin position="1"/>
        <end position="37"/>
    </location>
</feature>
<accession>A0ABC9BCS8</accession>
<evidence type="ECO:0000256" key="9">
    <source>
        <dbReference type="ARBA" id="ARBA00022723"/>
    </source>
</evidence>
<dbReference type="CDD" id="cd01050">
    <property type="entry name" value="Acyl_ACP_Desat"/>
    <property type="match status" value="1"/>
</dbReference>
<evidence type="ECO:0000256" key="11">
    <source>
        <dbReference type="ARBA" id="ARBA00022946"/>
    </source>
</evidence>
<dbReference type="Proteomes" id="UP001497457">
    <property type="component" value="Chromosome 25rd"/>
</dbReference>
<keyword evidence="9 16" id="KW-0479">Metal-binding</keyword>
<evidence type="ECO:0000256" key="3">
    <source>
        <dbReference type="ARBA" id="ARBA00004872"/>
    </source>
</evidence>
<feature type="binding site" evidence="16">
    <location>
        <position position="244"/>
    </location>
    <ligand>
        <name>Fe cation</name>
        <dbReference type="ChEBI" id="CHEBI:24875"/>
        <label>2</label>
    </ligand>
</feature>
<evidence type="ECO:0000256" key="8">
    <source>
        <dbReference type="ARBA" id="ARBA00022640"/>
    </source>
</evidence>
<feature type="binding site" evidence="16">
    <location>
        <position position="241"/>
    </location>
    <ligand>
        <name>Fe cation</name>
        <dbReference type="ChEBI" id="CHEBI:24875"/>
        <label>2</label>
    </ligand>
</feature>
<feature type="binding site" evidence="16">
    <location>
        <position position="154"/>
    </location>
    <ligand>
        <name>Fe cation</name>
        <dbReference type="ChEBI" id="CHEBI:24875"/>
        <label>1</label>
    </ligand>
</feature>
<comment type="subcellular location">
    <subcellularLocation>
        <location evidence="2">Plastid</location>
        <location evidence="2">Chloroplast</location>
    </subcellularLocation>
</comment>
<evidence type="ECO:0000256" key="7">
    <source>
        <dbReference type="ARBA" id="ARBA00022528"/>
    </source>
</evidence>
<organism evidence="18 19">
    <name type="scientific">Urochloa decumbens</name>
    <dbReference type="NCBI Taxonomy" id="240449"/>
    <lineage>
        <taxon>Eukaryota</taxon>
        <taxon>Viridiplantae</taxon>
        <taxon>Streptophyta</taxon>
        <taxon>Embryophyta</taxon>
        <taxon>Tracheophyta</taxon>
        <taxon>Spermatophyta</taxon>
        <taxon>Magnoliopsida</taxon>
        <taxon>Liliopsida</taxon>
        <taxon>Poales</taxon>
        <taxon>Poaceae</taxon>
        <taxon>PACMAD clade</taxon>
        <taxon>Panicoideae</taxon>
        <taxon>Panicodae</taxon>
        <taxon>Paniceae</taxon>
        <taxon>Melinidinae</taxon>
        <taxon>Urochloa</taxon>
    </lineage>
</organism>
<dbReference type="EMBL" id="OZ075135">
    <property type="protein sequence ID" value="CAL4997311.1"/>
    <property type="molecule type" value="Genomic_DNA"/>
</dbReference>
<dbReference type="SUPFAM" id="SSF47240">
    <property type="entry name" value="Ferritin-like"/>
    <property type="match status" value="1"/>
</dbReference>
<dbReference type="GO" id="GO:0009507">
    <property type="term" value="C:chloroplast"/>
    <property type="evidence" value="ECO:0007669"/>
    <property type="project" value="UniProtKB-SubCell"/>
</dbReference>
<evidence type="ECO:0000256" key="17">
    <source>
        <dbReference type="SAM" id="MobiDB-lite"/>
    </source>
</evidence>
<evidence type="ECO:0000256" key="14">
    <source>
        <dbReference type="ARBA" id="ARBA00023098"/>
    </source>
</evidence>
<sequence>MNRDKPNMCRRCRSSSRTTMPVIDKREKNDDEDESTGHLAPEKLEVLAHLEPWAEAHVLPLLKPFNAAWQPSDFLPDAAALGDDEGFYAACRDLRARAAGVPDAILVCLVGNMVTEEALPTYQSVPNRFEGARDLTGADATAWARWIRGWSAEENRHGDVLSRYLLLSGRVDMRQVDATVHRLIAAGMDAMGAAARCPYHGFVYVAFQERATAISHGNTARLVAGGDAALARICGAITADEKRHEAAYTRIVGKLFEVEPDAAVRALGYMMRRRISMPAALMDDGRDGDLYAHYSAAAEQARVYTASDYREILEHMIGKWGVQELAVGLSGEGRRARDYVCGLPEKIRRVEEKAHDRAAARAKKKPTDVPFSWIFDRPVSVALP</sequence>
<evidence type="ECO:0000256" key="13">
    <source>
        <dbReference type="ARBA" id="ARBA00023004"/>
    </source>
</evidence>
<keyword evidence="11" id="KW-0809">Transit peptide</keyword>
<evidence type="ECO:0000256" key="16">
    <source>
        <dbReference type="PIRSR" id="PIRSR000346-1"/>
    </source>
</evidence>
<evidence type="ECO:0000256" key="4">
    <source>
        <dbReference type="ARBA" id="ARBA00008749"/>
    </source>
</evidence>
<dbReference type="InterPro" id="IPR012348">
    <property type="entry name" value="RNR-like"/>
</dbReference>
<comment type="pathway">
    <text evidence="3">Lipid metabolism; fatty acid metabolism.</text>
</comment>
<dbReference type="Gene3D" id="1.10.620.20">
    <property type="entry name" value="Ribonucleotide Reductase, subunit A"/>
    <property type="match status" value="1"/>
</dbReference>
<evidence type="ECO:0000256" key="10">
    <source>
        <dbReference type="ARBA" id="ARBA00022832"/>
    </source>
</evidence>
<keyword evidence="14" id="KW-0443">Lipid metabolism</keyword>
<evidence type="ECO:0000313" key="19">
    <source>
        <dbReference type="Proteomes" id="UP001497457"/>
    </source>
</evidence>
<evidence type="ECO:0000256" key="5">
    <source>
        <dbReference type="ARBA" id="ARBA00011738"/>
    </source>
</evidence>
<dbReference type="GO" id="GO:0046872">
    <property type="term" value="F:metal ion binding"/>
    <property type="evidence" value="ECO:0007669"/>
    <property type="project" value="UniProtKB-KW"/>
</dbReference>
<protein>
    <submittedName>
        <fullName evidence="18">Uncharacterized protein</fullName>
    </submittedName>
</protein>
<comment type="cofactor">
    <cofactor evidence="1">
        <name>Fe(2+)</name>
        <dbReference type="ChEBI" id="CHEBI:29033"/>
    </cofactor>
</comment>
<evidence type="ECO:0000256" key="12">
    <source>
        <dbReference type="ARBA" id="ARBA00023002"/>
    </source>
</evidence>
<keyword evidence="19" id="KW-1185">Reference proteome</keyword>
<dbReference type="PANTHER" id="PTHR31155">
    <property type="entry name" value="ACYL- ACYL-CARRIER-PROTEIN DESATURASE-RELATED"/>
    <property type="match status" value="1"/>
</dbReference>
<keyword evidence="6" id="KW-0444">Lipid biosynthesis</keyword>
<proteinExistence type="inferred from homology"/>
<dbReference type="InterPro" id="IPR009078">
    <property type="entry name" value="Ferritin-like_SF"/>
</dbReference>
<feature type="binding site" evidence="16">
    <location>
        <position position="157"/>
    </location>
    <ligand>
        <name>Fe cation</name>
        <dbReference type="ChEBI" id="CHEBI:24875"/>
        <label>1</label>
    </ligand>
</feature>
<dbReference type="PANTHER" id="PTHR31155:SF40">
    <property type="entry name" value="ACYL-[ACYL-CARRIER-PROTEIN] DESATURASE 7, CHLOROPLASTIC"/>
    <property type="match status" value="1"/>
</dbReference>
<keyword evidence="13 16" id="KW-0408">Iron</keyword>
<dbReference type="GO" id="GO:0006633">
    <property type="term" value="P:fatty acid biosynthetic process"/>
    <property type="evidence" value="ECO:0007669"/>
    <property type="project" value="UniProtKB-KW"/>
</dbReference>
<evidence type="ECO:0000313" key="18">
    <source>
        <dbReference type="EMBL" id="CAL4997311.1"/>
    </source>
</evidence>
<name>A0ABC9BCS8_9POAL</name>
<feature type="binding site" evidence="16">
    <location>
        <position position="116"/>
    </location>
    <ligand>
        <name>Fe cation</name>
        <dbReference type="ChEBI" id="CHEBI:24875"/>
        <label>1</label>
    </ligand>
</feature>
<dbReference type="GO" id="GO:0016491">
    <property type="term" value="F:oxidoreductase activity"/>
    <property type="evidence" value="ECO:0007669"/>
    <property type="project" value="UniProtKB-KW"/>
</dbReference>
<dbReference type="PIRSF" id="PIRSF000346">
    <property type="entry name" value="Dlt9_acylACP_des"/>
    <property type="match status" value="1"/>
</dbReference>
<dbReference type="AlphaFoldDB" id="A0ABC9BCS8"/>
<feature type="binding site" evidence="16">
    <location>
        <position position="154"/>
    </location>
    <ligand>
        <name>Fe cation</name>
        <dbReference type="ChEBI" id="CHEBI:24875"/>
        <label>2</label>
    </ligand>
</feature>
<dbReference type="Pfam" id="PF03405">
    <property type="entry name" value="FA_desaturase_2"/>
    <property type="match status" value="1"/>
</dbReference>
<dbReference type="InterPro" id="IPR005067">
    <property type="entry name" value="Fatty_acid_desaturase-2"/>
</dbReference>
<gene>
    <name evidence="18" type="ORF">URODEC1_LOCUS63332</name>
</gene>